<keyword evidence="3" id="KW-1185">Reference proteome</keyword>
<dbReference type="PANTHER" id="PTHR21243">
    <property type="entry name" value="PROTEIN SCAI"/>
    <property type="match status" value="1"/>
</dbReference>
<dbReference type="InterPro" id="IPR022709">
    <property type="entry name" value="SCAI"/>
</dbReference>
<sequence>MDSSSNPPATSGANPTPNSSLPVQAASPNNNNNNNNNMATVSGAPVSSEPLPEDVVSTNAVTAEAIARQNQTVVEEFQYLLEKSQQLFAGLRDLPPTGAKQWQPYFQKTFEIFSKLWRFQQQNRFVLENSYGLKRWEVGEIASKIGQLYYHYYLRTSETNYLQESYVFYDAIRERRYFNEISEIKSSALMIKKLRYYARFTVVCLLLNNRDIISTLKDELAALVNEYVTMYRPPDASEWQLVLQEISSFTDAEKKLHPVNSNGTYLPVTRRLQTSPIVAAALDKDGSSSTKMRLQEAILIGNAHNQIKFSELTIDMYRILQSLERETSQIRATDNGSKDNGLSAVSSATGGVNVDAGLNAPVKDESAEESTVAQRRQSEKSVKRSNPHKYLLYRPTLSQLMVYLATAFKEVSSDSALLIYISADGSKRSVPDNSGAKGYHGGILTNSRKVVDNADQEQQSISHCLHPGDLLPFTRKPMFLIVDSNNSVAFADMPRVFNHPYMSLLSPAEYPASIPDTSQVGGLFTLFLHAPLLAFSFISGIAQISPDTWEQCAGLITQAEGKIAELMAAASLDKSLRRFLQDEFLRQFMIRFALCHIILKAHVAFTEPKHLPMSYPALPASVLESTEVLAKIRSLAILANASCFSFAEPIQA</sequence>
<evidence type="ECO:0000313" key="2">
    <source>
        <dbReference type="EMBL" id="GJJ75156.1"/>
    </source>
</evidence>
<proteinExistence type="predicted"/>
<feature type="region of interest" description="Disordered" evidence="1">
    <location>
        <begin position="329"/>
        <end position="348"/>
    </location>
</feature>
<protein>
    <recommendedName>
        <fullName evidence="4">Protein SCAI</fullName>
    </recommendedName>
</protein>
<dbReference type="Pfam" id="PF12070">
    <property type="entry name" value="SCAI"/>
    <property type="match status" value="1"/>
</dbReference>
<feature type="region of interest" description="Disordered" evidence="1">
    <location>
        <begin position="355"/>
        <end position="384"/>
    </location>
</feature>
<feature type="region of interest" description="Disordered" evidence="1">
    <location>
        <begin position="1"/>
        <end position="55"/>
    </location>
</feature>
<organism evidence="2 3">
    <name type="scientific">Entomortierella parvispora</name>
    <dbReference type="NCBI Taxonomy" id="205924"/>
    <lineage>
        <taxon>Eukaryota</taxon>
        <taxon>Fungi</taxon>
        <taxon>Fungi incertae sedis</taxon>
        <taxon>Mucoromycota</taxon>
        <taxon>Mortierellomycotina</taxon>
        <taxon>Mortierellomycetes</taxon>
        <taxon>Mortierellales</taxon>
        <taxon>Mortierellaceae</taxon>
        <taxon>Entomortierella</taxon>
    </lineage>
</organism>
<evidence type="ECO:0000256" key="1">
    <source>
        <dbReference type="SAM" id="MobiDB-lite"/>
    </source>
</evidence>
<name>A0A9P3HE99_9FUNG</name>
<reference evidence="2" key="2">
    <citation type="journal article" date="2022" name="Microbiol. Resour. Announc.">
        <title>Whole-Genome Sequence of Entomortierella parvispora E1425, a Mucoromycotan Fungus Associated with Burkholderiaceae-Related Endosymbiotic Bacteria.</title>
        <authorList>
            <person name="Herlambang A."/>
            <person name="Guo Y."/>
            <person name="Takashima Y."/>
            <person name="Narisawa K."/>
            <person name="Ohta H."/>
            <person name="Nishizawa T."/>
        </authorList>
    </citation>
    <scope>NUCLEOTIDE SEQUENCE</scope>
    <source>
        <strain evidence="2">E1425</strain>
    </source>
</reference>
<dbReference type="OrthoDB" id="525027at2759"/>
<dbReference type="EMBL" id="BQFW01000010">
    <property type="protein sequence ID" value="GJJ75156.1"/>
    <property type="molecule type" value="Genomic_DNA"/>
</dbReference>
<evidence type="ECO:0008006" key="4">
    <source>
        <dbReference type="Google" id="ProtNLM"/>
    </source>
</evidence>
<feature type="compositionally biased region" description="Polar residues" evidence="1">
    <location>
        <begin position="1"/>
        <end position="28"/>
    </location>
</feature>
<accession>A0A9P3HE99</accession>
<reference evidence="2" key="1">
    <citation type="submission" date="2021-11" db="EMBL/GenBank/DDBJ databases">
        <authorList>
            <person name="Herlambang A."/>
            <person name="Guo Y."/>
            <person name="Takashima Y."/>
            <person name="Nishizawa T."/>
        </authorList>
    </citation>
    <scope>NUCLEOTIDE SEQUENCE</scope>
    <source>
        <strain evidence="2">E1425</strain>
    </source>
</reference>
<dbReference type="GO" id="GO:0006351">
    <property type="term" value="P:DNA-templated transcription"/>
    <property type="evidence" value="ECO:0007669"/>
    <property type="project" value="InterPro"/>
</dbReference>
<dbReference type="AlphaFoldDB" id="A0A9P3HE99"/>
<dbReference type="GO" id="GO:0003714">
    <property type="term" value="F:transcription corepressor activity"/>
    <property type="evidence" value="ECO:0007669"/>
    <property type="project" value="InterPro"/>
</dbReference>
<dbReference type="Proteomes" id="UP000827284">
    <property type="component" value="Unassembled WGS sequence"/>
</dbReference>
<evidence type="ECO:0000313" key="3">
    <source>
        <dbReference type="Proteomes" id="UP000827284"/>
    </source>
</evidence>
<gene>
    <name evidence="2" type="ORF">EMPS_07514</name>
</gene>
<comment type="caution">
    <text evidence="2">The sequence shown here is derived from an EMBL/GenBank/DDBJ whole genome shotgun (WGS) entry which is preliminary data.</text>
</comment>